<accession>A0ABP7SXS9</accession>
<dbReference type="RefSeq" id="WP_344762389.1">
    <property type="nucleotide sequence ID" value="NZ_BAAAZE010000006.1"/>
</dbReference>
<protein>
    <submittedName>
        <fullName evidence="2">Uncharacterized protein</fullName>
    </submittedName>
</protein>
<organism evidence="2 3">
    <name type="scientific">Actimicrobium antarcticum</name>
    <dbReference type="NCBI Taxonomy" id="1051899"/>
    <lineage>
        <taxon>Bacteria</taxon>
        <taxon>Pseudomonadati</taxon>
        <taxon>Pseudomonadota</taxon>
        <taxon>Betaproteobacteria</taxon>
        <taxon>Burkholderiales</taxon>
        <taxon>Oxalobacteraceae</taxon>
        <taxon>Actimicrobium</taxon>
    </lineage>
</organism>
<gene>
    <name evidence="2" type="ORF">GCM10022212_12350</name>
</gene>
<keyword evidence="3" id="KW-1185">Reference proteome</keyword>
<dbReference type="EMBL" id="BAAAZE010000006">
    <property type="protein sequence ID" value="GAA4018097.1"/>
    <property type="molecule type" value="Genomic_DNA"/>
</dbReference>
<reference evidence="3" key="1">
    <citation type="journal article" date="2019" name="Int. J. Syst. Evol. Microbiol.">
        <title>The Global Catalogue of Microorganisms (GCM) 10K type strain sequencing project: providing services to taxonomists for standard genome sequencing and annotation.</title>
        <authorList>
            <consortium name="The Broad Institute Genomics Platform"/>
            <consortium name="The Broad Institute Genome Sequencing Center for Infectious Disease"/>
            <person name="Wu L."/>
            <person name="Ma J."/>
        </authorList>
    </citation>
    <scope>NUCLEOTIDE SEQUENCE [LARGE SCALE GENOMIC DNA]</scope>
    <source>
        <strain evidence="3">JCM 16673</strain>
    </source>
</reference>
<feature type="compositionally biased region" description="Basic and acidic residues" evidence="1">
    <location>
        <begin position="14"/>
        <end position="28"/>
    </location>
</feature>
<evidence type="ECO:0000256" key="1">
    <source>
        <dbReference type="SAM" id="MobiDB-lite"/>
    </source>
</evidence>
<proteinExistence type="predicted"/>
<evidence type="ECO:0000313" key="3">
    <source>
        <dbReference type="Proteomes" id="UP001501353"/>
    </source>
</evidence>
<sequence length="104" mass="11838">MPKRLINPWTPQREAVKHNSAEHKDAQRRAGLPILPGKVDEPKSYAARLFNFSAIGALPQANAIKTLQDPALEVGEAFDIDAMEENFRITQDYRYFLQEWGEQA</sequence>
<feature type="region of interest" description="Disordered" evidence="1">
    <location>
        <begin position="1"/>
        <end position="28"/>
    </location>
</feature>
<name>A0ABP7SXS9_9BURK</name>
<comment type="caution">
    <text evidence="2">The sequence shown here is derived from an EMBL/GenBank/DDBJ whole genome shotgun (WGS) entry which is preliminary data.</text>
</comment>
<dbReference type="Proteomes" id="UP001501353">
    <property type="component" value="Unassembled WGS sequence"/>
</dbReference>
<evidence type="ECO:0000313" key="2">
    <source>
        <dbReference type="EMBL" id="GAA4018097.1"/>
    </source>
</evidence>